<accession>A0AAE5S9F3</accession>
<gene>
    <name evidence="1" type="ORF">CXB42_04990</name>
</gene>
<evidence type="ECO:0000313" key="1">
    <source>
        <dbReference type="EMBL" id="POQ05499.1"/>
    </source>
</evidence>
<proteinExistence type="predicted"/>
<evidence type="ECO:0000313" key="2">
    <source>
        <dbReference type="Proteomes" id="UP000237295"/>
    </source>
</evidence>
<dbReference type="EMBL" id="NBAQ01000002">
    <property type="protein sequence ID" value="POQ05499.1"/>
    <property type="molecule type" value="Genomic_DNA"/>
</dbReference>
<reference evidence="1 2" key="1">
    <citation type="submission" date="2017-03" db="EMBL/GenBank/DDBJ databases">
        <authorList>
            <person name="Hulin M.T."/>
        </authorList>
    </citation>
    <scope>NUCLEOTIDE SEQUENCE [LARGE SCALE GENOMIC DNA]</scope>
    <source>
        <strain evidence="1 2">5264</strain>
    </source>
</reference>
<dbReference type="Proteomes" id="UP000237295">
    <property type="component" value="Unassembled WGS sequence"/>
</dbReference>
<name>A0AAE5S9F3_PSESY</name>
<protein>
    <submittedName>
        <fullName evidence="1">Uncharacterized protein</fullName>
    </submittedName>
</protein>
<organism evidence="1 2">
    <name type="scientific">Pseudomonas syringae pv. syringae</name>
    <dbReference type="NCBI Taxonomy" id="321"/>
    <lineage>
        <taxon>Bacteria</taxon>
        <taxon>Pseudomonadati</taxon>
        <taxon>Pseudomonadota</taxon>
        <taxon>Gammaproteobacteria</taxon>
        <taxon>Pseudomonadales</taxon>
        <taxon>Pseudomonadaceae</taxon>
        <taxon>Pseudomonas</taxon>
        <taxon>Pseudomonas syringae</taxon>
    </lineage>
</organism>
<dbReference type="AlphaFoldDB" id="A0AAE5S9F3"/>
<sequence>MALRRWTYFATRYRPLKPEFPSHFNDSRHPEKVDAWRVGEDVQREEIAQEFNSVLEANVGDAVQLALRSFSA</sequence>
<comment type="caution">
    <text evidence="1">The sequence shown here is derived from an EMBL/GenBank/DDBJ whole genome shotgun (WGS) entry which is preliminary data.</text>
</comment>